<sequence>GGLALGKGGLALGEVGLALGKGGLALGKGGLVSPQEGLGVGEVAVLLDSREARPRLCKEVLGLVEVVRGLGLGEGEGEPGAKHLGPSKGQGEDAGVQVAG</sequence>
<dbReference type="AlphaFoldDB" id="A0A086J9U9"/>
<evidence type="ECO:0000256" key="1">
    <source>
        <dbReference type="SAM" id="MobiDB-lite"/>
    </source>
</evidence>
<reference evidence="2 3" key="1">
    <citation type="submission" date="2014-02" db="EMBL/GenBank/DDBJ databases">
        <authorList>
            <person name="Sibley D."/>
            <person name="Venepally P."/>
            <person name="Karamycheva S."/>
            <person name="Hadjithomas M."/>
            <person name="Khan A."/>
            <person name="Brunk B."/>
            <person name="Roos D."/>
            <person name="Caler E."/>
            <person name="Lorenzi H."/>
        </authorList>
    </citation>
    <scope>NUCLEOTIDE SEQUENCE [LARGE SCALE GENOMIC DNA]</scope>
    <source>
        <strain evidence="2 3">GAB2-2007-GAL-DOM2</strain>
    </source>
</reference>
<protein>
    <submittedName>
        <fullName evidence="2">Uncharacterized protein</fullName>
    </submittedName>
</protein>
<organism evidence="2 3">
    <name type="scientific">Toxoplasma gondii GAB2-2007-GAL-DOM2</name>
    <dbReference type="NCBI Taxonomy" id="1130820"/>
    <lineage>
        <taxon>Eukaryota</taxon>
        <taxon>Sar</taxon>
        <taxon>Alveolata</taxon>
        <taxon>Apicomplexa</taxon>
        <taxon>Conoidasida</taxon>
        <taxon>Coccidia</taxon>
        <taxon>Eucoccidiorida</taxon>
        <taxon>Eimeriorina</taxon>
        <taxon>Sarcocystidae</taxon>
        <taxon>Toxoplasma</taxon>
    </lineage>
</organism>
<dbReference type="EMBL" id="AHZU02001838">
    <property type="protein sequence ID" value="KFG28917.1"/>
    <property type="molecule type" value="Genomic_DNA"/>
</dbReference>
<proteinExistence type="predicted"/>
<name>A0A086J9U9_TOXGO</name>
<feature type="region of interest" description="Disordered" evidence="1">
    <location>
        <begin position="72"/>
        <end position="100"/>
    </location>
</feature>
<dbReference type="VEuPathDB" id="ToxoDB:TGDOM2_401930"/>
<dbReference type="Proteomes" id="UP000028837">
    <property type="component" value="Unassembled WGS sequence"/>
</dbReference>
<feature type="non-terminal residue" evidence="2">
    <location>
        <position position="1"/>
    </location>
</feature>
<evidence type="ECO:0000313" key="3">
    <source>
        <dbReference type="Proteomes" id="UP000028837"/>
    </source>
</evidence>
<comment type="caution">
    <text evidence="2">The sequence shown here is derived from an EMBL/GenBank/DDBJ whole genome shotgun (WGS) entry which is preliminary data.</text>
</comment>
<evidence type="ECO:0000313" key="2">
    <source>
        <dbReference type="EMBL" id="KFG28917.1"/>
    </source>
</evidence>
<accession>A0A086J9U9</accession>
<gene>
    <name evidence="2" type="ORF">TGDOM2_401930</name>
</gene>